<gene>
    <name evidence="1" type="ORF">ISREJYDI_CDS0131</name>
</gene>
<organism evidence="1 2">
    <name type="scientific">Pseudomonas phage UNO-G1W1</name>
    <dbReference type="NCBI Taxonomy" id="3136609"/>
    <lineage>
        <taxon>Viruses</taxon>
        <taxon>Duplodnaviria</taxon>
        <taxon>Heunggongvirae</taxon>
        <taxon>Uroviricota</taxon>
        <taxon>Caudoviricetes</taxon>
        <taxon>Vandenendeviridae</taxon>
        <taxon>Gorskivirinae</taxon>
        <taxon>Omahavirus</taxon>
        <taxon>Omahavirus UNOG1W1</taxon>
    </lineage>
</organism>
<proteinExistence type="predicted"/>
<reference evidence="1 2" key="1">
    <citation type="submission" date="2024-03" db="EMBL/GenBank/DDBJ databases">
        <title>Complete Genome Sequence of a Pseudomonas fluorescens Bacteriophage UNO-G1W1 isolated from freshwater ice in Nebraska.</title>
        <authorList>
            <person name="Neville A.J."/>
            <person name="Schulze T.T."/>
            <person name="Davis P.H."/>
        </authorList>
    </citation>
    <scope>NUCLEOTIDE SEQUENCE [LARGE SCALE GENOMIC DNA]</scope>
</reference>
<dbReference type="EMBL" id="PP551948">
    <property type="protein sequence ID" value="XAI98145.1"/>
    <property type="molecule type" value="Genomic_DNA"/>
</dbReference>
<dbReference type="Proteomes" id="UP001447006">
    <property type="component" value="Segment"/>
</dbReference>
<accession>A0AAX4QMI7</accession>
<evidence type="ECO:0000313" key="1">
    <source>
        <dbReference type="EMBL" id="XAI98145.1"/>
    </source>
</evidence>
<sequence>MLAECNLNLREAWMVDSRLRLRLSFEYGVSLGKVYLPIQNSSTR</sequence>
<name>A0AAX4QMI7_9CAUD</name>
<evidence type="ECO:0000313" key="2">
    <source>
        <dbReference type="Proteomes" id="UP001447006"/>
    </source>
</evidence>
<keyword evidence="2" id="KW-1185">Reference proteome</keyword>
<protein>
    <submittedName>
        <fullName evidence="1">Uncharacterized protein</fullName>
    </submittedName>
</protein>